<dbReference type="EMBL" id="JADIKE010000016">
    <property type="protein sequence ID" value="MBM7123837.1"/>
    <property type="molecule type" value="Genomic_DNA"/>
</dbReference>
<feature type="coiled-coil region" evidence="1">
    <location>
        <begin position="48"/>
        <end position="82"/>
    </location>
</feature>
<feature type="region of interest" description="Disordered" evidence="2">
    <location>
        <begin position="101"/>
        <end position="134"/>
    </location>
</feature>
<sequence length="451" mass="47999">MRKTLLATAVACSWISGLASFAAFGQDAQSTASTAAGQAASAQNQADVQELVRQLQMLKVNYAQEVRRLRVLDAEVQALQARLAGKVGGVPLPAEAAPGTASPYAGTAGNNASVENSQAASTTQAAQASTSTQSRSVQDVLEQQQNAYFSRKFTLEDDLTYNHYDRAELTLNGFLALNSIFLGNIAIDRVTSDSLTNDLIGRYAITPRLSLNLDVPYVGRSTDYQQGGAGGSAAALDEASSTGKGLGDVNFSVNYKVLTETRYRPDTVLTLGVTAPTGQAPYGIKWLDVASSQYEEFAVPDRQPTGNGVWQGTLASSFVKTIDPAIVFGNIGYIHSFIRSFSDIDTDPEVTTPGSVKLSDVYYYGAGIAFAFNDRASLSLSFSDRINGKDSLRETGGPWTKIIGSQANAAVLNLGFTYAASPHTTIVTILGMGMTPDAPDFTLTFKIPYMF</sequence>
<feature type="chain" id="PRO_5046035707" description="MetA-pathway of phenol degradation" evidence="3">
    <location>
        <begin position="23"/>
        <end position="451"/>
    </location>
</feature>
<evidence type="ECO:0008006" key="6">
    <source>
        <dbReference type="Google" id="ProtNLM"/>
    </source>
</evidence>
<proteinExistence type="predicted"/>
<feature type="compositionally biased region" description="Low complexity" evidence="2">
    <location>
        <begin position="117"/>
        <end position="134"/>
    </location>
</feature>
<keyword evidence="1" id="KW-0175">Coiled coil</keyword>
<protein>
    <recommendedName>
        <fullName evidence="6">MetA-pathway of phenol degradation</fullName>
    </recommendedName>
</protein>
<name>A0ABS2JZE6_9GAMM</name>
<evidence type="ECO:0000313" key="4">
    <source>
        <dbReference type="EMBL" id="MBM7123837.1"/>
    </source>
</evidence>
<comment type="caution">
    <text evidence="4">The sequence shown here is derived from an EMBL/GenBank/DDBJ whole genome shotgun (WGS) entry which is preliminary data.</text>
</comment>
<feature type="signal peptide" evidence="3">
    <location>
        <begin position="1"/>
        <end position="22"/>
    </location>
</feature>
<keyword evidence="5" id="KW-1185">Reference proteome</keyword>
<dbReference type="RefSeq" id="WP_204678366.1">
    <property type="nucleotide sequence ID" value="NZ_BSNR01000028.1"/>
</dbReference>
<evidence type="ECO:0000256" key="3">
    <source>
        <dbReference type="SAM" id="SignalP"/>
    </source>
</evidence>
<organism evidence="4 5">
    <name type="scientific">Dyella flava</name>
    <dbReference type="NCBI Taxonomy" id="1920170"/>
    <lineage>
        <taxon>Bacteria</taxon>
        <taxon>Pseudomonadati</taxon>
        <taxon>Pseudomonadota</taxon>
        <taxon>Gammaproteobacteria</taxon>
        <taxon>Lysobacterales</taxon>
        <taxon>Rhodanobacteraceae</taxon>
        <taxon>Dyella</taxon>
    </lineage>
</organism>
<dbReference type="SUPFAM" id="SSF103515">
    <property type="entry name" value="Autotransporter"/>
    <property type="match status" value="1"/>
</dbReference>
<reference evidence="4" key="1">
    <citation type="submission" date="2020-10" db="EMBL/GenBank/DDBJ databases">
        <title>Phylogeny of dyella-like bacteria.</title>
        <authorList>
            <person name="Fu J."/>
        </authorList>
    </citation>
    <scope>NUCLEOTIDE SEQUENCE</scope>
    <source>
        <strain evidence="4">DHOC52</strain>
    </source>
</reference>
<evidence type="ECO:0000313" key="5">
    <source>
        <dbReference type="Proteomes" id="UP001430149"/>
    </source>
</evidence>
<evidence type="ECO:0000256" key="1">
    <source>
        <dbReference type="SAM" id="Coils"/>
    </source>
</evidence>
<gene>
    <name evidence="4" type="ORF">ISP19_00475</name>
</gene>
<evidence type="ECO:0000256" key="2">
    <source>
        <dbReference type="SAM" id="MobiDB-lite"/>
    </source>
</evidence>
<accession>A0ABS2JZE6</accession>
<dbReference type="Proteomes" id="UP001430149">
    <property type="component" value="Unassembled WGS sequence"/>
</dbReference>
<keyword evidence="3" id="KW-0732">Signal</keyword>
<dbReference type="InterPro" id="IPR036709">
    <property type="entry name" value="Autotransporte_beta_dom_sf"/>
</dbReference>